<name>A0A8J2YCX2_9BACL</name>
<dbReference type="InterPro" id="IPR038765">
    <property type="entry name" value="Papain-like_cys_pep_sf"/>
</dbReference>
<proteinExistence type="inferred from homology"/>
<dbReference type="Proteomes" id="UP000628775">
    <property type="component" value="Unassembled WGS sequence"/>
</dbReference>
<dbReference type="Gene3D" id="2.30.30.40">
    <property type="entry name" value="SH3 Domains"/>
    <property type="match status" value="2"/>
</dbReference>
<dbReference type="SUPFAM" id="SSF54001">
    <property type="entry name" value="Cysteine proteinases"/>
    <property type="match status" value="1"/>
</dbReference>
<dbReference type="PANTHER" id="PTHR47053:SF3">
    <property type="entry name" value="GAMMA-D-GLUTAMYL-L-LYSINE DIPEPTIDYL-PEPTIDASE"/>
    <property type="match status" value="1"/>
</dbReference>
<dbReference type="Pfam" id="PF00877">
    <property type="entry name" value="NLPC_P60"/>
    <property type="match status" value="1"/>
</dbReference>
<evidence type="ECO:0000259" key="5">
    <source>
        <dbReference type="PROSITE" id="PS51935"/>
    </source>
</evidence>
<dbReference type="GO" id="GO:0006508">
    <property type="term" value="P:proteolysis"/>
    <property type="evidence" value="ECO:0007669"/>
    <property type="project" value="UniProtKB-KW"/>
</dbReference>
<gene>
    <name evidence="6" type="primary">ykfC</name>
    <name evidence="6" type="ORF">GCM10011391_08390</name>
</gene>
<evidence type="ECO:0000256" key="1">
    <source>
        <dbReference type="ARBA" id="ARBA00007074"/>
    </source>
</evidence>
<keyword evidence="7" id="KW-1185">Reference proteome</keyword>
<dbReference type="InterPro" id="IPR057812">
    <property type="entry name" value="SH3_YKFC_2nd"/>
</dbReference>
<organism evidence="6 7">
    <name type="scientific">Pullulanibacillus camelliae</name>
    <dbReference type="NCBI Taxonomy" id="1707096"/>
    <lineage>
        <taxon>Bacteria</taxon>
        <taxon>Bacillati</taxon>
        <taxon>Bacillota</taxon>
        <taxon>Bacilli</taxon>
        <taxon>Bacillales</taxon>
        <taxon>Sporolactobacillaceae</taxon>
        <taxon>Pullulanibacillus</taxon>
    </lineage>
</organism>
<comment type="caution">
    <text evidence="6">The sequence shown here is derived from an EMBL/GenBank/DDBJ whole genome shotgun (WGS) entry which is preliminary data.</text>
</comment>
<dbReference type="Pfam" id="PF23795">
    <property type="entry name" value="SH3_YKFC_2nd"/>
    <property type="match status" value="1"/>
</dbReference>
<dbReference type="InterPro" id="IPR041382">
    <property type="entry name" value="SH3_16"/>
</dbReference>
<dbReference type="PROSITE" id="PS51935">
    <property type="entry name" value="NLPC_P60"/>
    <property type="match status" value="1"/>
</dbReference>
<dbReference type="Pfam" id="PF18348">
    <property type="entry name" value="SH3_16"/>
    <property type="match status" value="1"/>
</dbReference>
<dbReference type="RefSeq" id="WP_188689570.1">
    <property type="nucleotide sequence ID" value="NZ_BMIR01000002.1"/>
</dbReference>
<evidence type="ECO:0000256" key="2">
    <source>
        <dbReference type="ARBA" id="ARBA00022670"/>
    </source>
</evidence>
<reference evidence="6" key="1">
    <citation type="journal article" date="2014" name="Int. J. Syst. Evol. Microbiol.">
        <title>Complete genome sequence of Corynebacterium casei LMG S-19264T (=DSM 44701T), isolated from a smear-ripened cheese.</title>
        <authorList>
            <consortium name="US DOE Joint Genome Institute (JGI-PGF)"/>
            <person name="Walter F."/>
            <person name="Albersmeier A."/>
            <person name="Kalinowski J."/>
            <person name="Ruckert C."/>
        </authorList>
    </citation>
    <scope>NUCLEOTIDE SEQUENCE</scope>
    <source>
        <strain evidence="6">CGMCC 1.15371</strain>
    </source>
</reference>
<accession>A0A8J2YCX2</accession>
<keyword evidence="4" id="KW-0788">Thiol protease</keyword>
<dbReference type="PANTHER" id="PTHR47053">
    <property type="entry name" value="MUREIN DD-ENDOPEPTIDASE MEPH-RELATED"/>
    <property type="match status" value="1"/>
</dbReference>
<reference evidence="6" key="2">
    <citation type="submission" date="2020-09" db="EMBL/GenBank/DDBJ databases">
        <authorList>
            <person name="Sun Q."/>
            <person name="Zhou Y."/>
        </authorList>
    </citation>
    <scope>NUCLEOTIDE SEQUENCE</scope>
    <source>
        <strain evidence="6">CGMCC 1.15371</strain>
    </source>
</reference>
<dbReference type="GO" id="GO:0008234">
    <property type="term" value="F:cysteine-type peptidase activity"/>
    <property type="evidence" value="ECO:0007669"/>
    <property type="project" value="UniProtKB-KW"/>
</dbReference>
<dbReference type="EMBL" id="BMIR01000002">
    <property type="protein sequence ID" value="GGE32069.1"/>
    <property type="molecule type" value="Genomic_DNA"/>
</dbReference>
<evidence type="ECO:0000256" key="4">
    <source>
        <dbReference type="ARBA" id="ARBA00022807"/>
    </source>
</evidence>
<evidence type="ECO:0000313" key="6">
    <source>
        <dbReference type="EMBL" id="GGE32069.1"/>
    </source>
</evidence>
<evidence type="ECO:0000313" key="7">
    <source>
        <dbReference type="Proteomes" id="UP000628775"/>
    </source>
</evidence>
<feature type="domain" description="NlpC/P60" evidence="5">
    <location>
        <begin position="176"/>
        <end position="300"/>
    </location>
</feature>
<dbReference type="AlphaFoldDB" id="A0A8J2YCX2"/>
<dbReference type="InterPro" id="IPR051202">
    <property type="entry name" value="Peptidase_C40"/>
</dbReference>
<protein>
    <submittedName>
        <fullName evidence="6">Gamma-D-glutamyl-L-lysine endopeptidase</fullName>
    </submittedName>
</protein>
<keyword evidence="3" id="KW-0378">Hydrolase</keyword>
<sequence length="300" mass="33446">MNHEACVRVNVATLWSTSESARDVDRPVIVSSPAISEWLNALSHEARAALSSQNLVQSQALLGQTVQVIEEKGDWAQVVILDQPSSKDPRGYPGWMPKAQLSNQMPPKEGAIAIVKTPLCPLYDDHKQLEMLASYETYLPIVAVEKALVRVWTPNGERYLHASDVETYTYDEGVPQKGGDQIVECAELFLNLPYLWGGMSGFGFDCSGFSYTMCRANGYRIPRDAHDQADHGKRVSMEELEPGDLLFFSHNADKKRIHHVGIYYGDGCMIHAPNTGKAVEIISLEGTVYAKEFCLARRYH</sequence>
<evidence type="ECO:0000256" key="3">
    <source>
        <dbReference type="ARBA" id="ARBA00022801"/>
    </source>
</evidence>
<dbReference type="Gene3D" id="3.90.1720.10">
    <property type="entry name" value="endopeptidase domain like (from Nostoc punctiforme)"/>
    <property type="match status" value="1"/>
</dbReference>
<keyword evidence="2" id="KW-0645">Protease</keyword>
<dbReference type="InterPro" id="IPR000064">
    <property type="entry name" value="NLP_P60_dom"/>
</dbReference>
<comment type="similarity">
    <text evidence="1">Belongs to the peptidase C40 family.</text>
</comment>